<proteinExistence type="predicted"/>
<keyword evidence="2" id="KW-1185">Reference proteome</keyword>
<evidence type="ECO:0000313" key="2">
    <source>
        <dbReference type="Proteomes" id="UP000030672"/>
    </source>
</evidence>
<dbReference type="Proteomes" id="UP000030672">
    <property type="component" value="Unassembled WGS sequence"/>
</dbReference>
<dbReference type="GeneID" id="63917211"/>
<gene>
    <name evidence="1" type="ORF">M437DRAFT_60949</name>
</gene>
<reference evidence="1 2" key="1">
    <citation type="journal article" date="2014" name="BMC Genomics">
        <title>Genome sequencing of four Aureobasidium pullulans varieties: biotechnological potential, stress tolerance, and description of new species.</title>
        <authorList>
            <person name="Gostin Ar C."/>
            <person name="Ohm R.A."/>
            <person name="Kogej T."/>
            <person name="Sonjak S."/>
            <person name="Turk M."/>
            <person name="Zajc J."/>
            <person name="Zalar P."/>
            <person name="Grube M."/>
            <person name="Sun H."/>
            <person name="Han J."/>
            <person name="Sharma A."/>
            <person name="Chiniquy J."/>
            <person name="Ngan C.Y."/>
            <person name="Lipzen A."/>
            <person name="Barry K."/>
            <person name="Grigoriev I.V."/>
            <person name="Gunde-Cimerman N."/>
        </authorList>
    </citation>
    <scope>NUCLEOTIDE SEQUENCE [LARGE SCALE GENOMIC DNA]</scope>
    <source>
        <strain evidence="1 2">CBS 110374</strain>
    </source>
</reference>
<evidence type="ECO:0000313" key="1">
    <source>
        <dbReference type="EMBL" id="KEQ57776.1"/>
    </source>
</evidence>
<dbReference type="RefSeq" id="XP_040874800.1">
    <property type="nucleotide sequence ID" value="XM_041023838.1"/>
</dbReference>
<sequence length="67" mass="7702">RWKEAEKLKSSVLRTGKKVVGEEHPRASTSTANFAATFKSQRRIMMASWRIAQKLLLTGLCNRKERL</sequence>
<dbReference type="AlphaFoldDB" id="A0A074W5C4"/>
<feature type="non-terminal residue" evidence="1">
    <location>
        <position position="1"/>
    </location>
</feature>
<organism evidence="1 2">
    <name type="scientific">Aureobasidium melanogenum (strain CBS 110374)</name>
    <name type="common">Aureobasidium pullulans var. melanogenum</name>
    <dbReference type="NCBI Taxonomy" id="1043003"/>
    <lineage>
        <taxon>Eukaryota</taxon>
        <taxon>Fungi</taxon>
        <taxon>Dikarya</taxon>
        <taxon>Ascomycota</taxon>
        <taxon>Pezizomycotina</taxon>
        <taxon>Dothideomycetes</taxon>
        <taxon>Dothideomycetidae</taxon>
        <taxon>Dothideales</taxon>
        <taxon>Saccotheciaceae</taxon>
        <taxon>Aureobasidium</taxon>
    </lineage>
</organism>
<protein>
    <submittedName>
        <fullName evidence="1">Uncharacterized protein</fullName>
    </submittedName>
</protein>
<name>A0A074W5C4_AURM1</name>
<dbReference type="InterPro" id="IPR011990">
    <property type="entry name" value="TPR-like_helical_dom_sf"/>
</dbReference>
<dbReference type="EMBL" id="KL584871">
    <property type="protein sequence ID" value="KEQ57776.1"/>
    <property type="molecule type" value="Genomic_DNA"/>
</dbReference>
<dbReference type="Gene3D" id="1.25.40.10">
    <property type="entry name" value="Tetratricopeptide repeat domain"/>
    <property type="match status" value="1"/>
</dbReference>
<accession>A0A074W5C4</accession>
<dbReference type="HOGENOM" id="CLU_2819365_0_0_1"/>